<keyword evidence="7" id="KW-1185">Reference proteome</keyword>
<comment type="caution">
    <text evidence="6">The sequence shown here is derived from an EMBL/GenBank/DDBJ whole genome shotgun (WGS) entry which is preliminary data.</text>
</comment>
<evidence type="ECO:0000313" key="6">
    <source>
        <dbReference type="EMBL" id="KAK4454181.1"/>
    </source>
</evidence>
<evidence type="ECO:0000256" key="3">
    <source>
        <dbReference type="SAM" id="MobiDB-lite"/>
    </source>
</evidence>
<dbReference type="SMART" id="SM00384">
    <property type="entry name" value="AT_hook"/>
    <property type="match status" value="2"/>
</dbReference>
<dbReference type="Gene3D" id="3.40.50.1010">
    <property type="entry name" value="5'-nuclease"/>
    <property type="match status" value="1"/>
</dbReference>
<dbReference type="PRINTS" id="PR00929">
    <property type="entry name" value="ATHOOK"/>
</dbReference>
<dbReference type="SUPFAM" id="SSF47807">
    <property type="entry name" value="5' to 3' exonuclease, C-terminal subdomain"/>
    <property type="match status" value="1"/>
</dbReference>
<dbReference type="PRINTS" id="PR00853">
    <property type="entry name" value="XPGRADSUPER"/>
</dbReference>
<organism evidence="6 7">
    <name type="scientific">Podospora aff. communis PSN243</name>
    <dbReference type="NCBI Taxonomy" id="3040156"/>
    <lineage>
        <taxon>Eukaryota</taxon>
        <taxon>Fungi</taxon>
        <taxon>Dikarya</taxon>
        <taxon>Ascomycota</taxon>
        <taxon>Pezizomycotina</taxon>
        <taxon>Sordariomycetes</taxon>
        <taxon>Sordariomycetidae</taxon>
        <taxon>Sordariales</taxon>
        <taxon>Podosporaceae</taxon>
        <taxon>Podospora</taxon>
    </lineage>
</organism>
<dbReference type="PANTHER" id="PTHR11081:SF75">
    <property type="entry name" value="ENDONUCLEASE, PUTATIVE (AFU_ORTHOLOGUE AFUA_3G13260)-RELATED"/>
    <property type="match status" value="1"/>
</dbReference>
<dbReference type="SMART" id="SM00484">
    <property type="entry name" value="XPGI"/>
    <property type="match status" value="1"/>
</dbReference>
<dbReference type="PANTHER" id="PTHR11081">
    <property type="entry name" value="FLAP ENDONUCLEASE FAMILY MEMBER"/>
    <property type="match status" value="1"/>
</dbReference>
<sequence length="552" mass="61537">MNHVSRTFFFHVLHLFRAGVQPIFVFDGPGKPAEKGVRHPPDRTEGCEHVWGLERGLERGLDDPQRKRIVASSRRTKEDEACERKMSHVIPLCRGVLEYLGAEWRDAPAEAEAECAALEQAGVVDAVMTRDGDAFVFGARRMLRKLDAENKVANVREYKMEDLEAARPGLRRADMFLVAMTAGGDYDEGVSGCGVRIAVEAARQFFGSQLVALVMRDDAEGAKRWRESLVDGLRNNPKGKFSQKWVSVANAVARDRRFPSKTIARFYLQPLVSDDLTRPINWTKPTPIDLFREFTRQFFDWRHLHLSWKFINNLALPLLIRALLSHGARGTDGSILIQDITRHKDTDGFHELRVQFIPSHVVTMDISQERAVEGYRANLTRDFDPDAPTLEWIPQWVVEYGAPSAFQDWQEKGKGKGIKRKASDPLEPKRKRGRPPKAESSGSGVRAEPASFGVAETQNRGPETLAPKRGRGRPRKAESSSIGVGEGGKRDPGNSLPKPAAREQPSGVGPPNVGPPNVRPPTAVDWREKMGGIFGVETKAAPVFFEISDDSD</sequence>
<dbReference type="InterPro" id="IPR000637">
    <property type="entry name" value="HMGI/Y_DNA-bd_CS"/>
</dbReference>
<evidence type="ECO:0000256" key="1">
    <source>
        <dbReference type="ARBA" id="ARBA00004123"/>
    </source>
</evidence>
<dbReference type="EMBL" id="MU865917">
    <property type="protein sequence ID" value="KAK4454181.1"/>
    <property type="molecule type" value="Genomic_DNA"/>
</dbReference>
<dbReference type="GO" id="GO:0003677">
    <property type="term" value="F:DNA binding"/>
    <property type="evidence" value="ECO:0007669"/>
    <property type="project" value="InterPro"/>
</dbReference>
<dbReference type="InterPro" id="IPR029060">
    <property type="entry name" value="PIN-like_dom_sf"/>
</dbReference>
<dbReference type="InterPro" id="IPR036279">
    <property type="entry name" value="5-3_exonuclease_C_sf"/>
</dbReference>
<reference evidence="6" key="2">
    <citation type="submission" date="2023-05" db="EMBL/GenBank/DDBJ databases">
        <authorList>
            <consortium name="Lawrence Berkeley National Laboratory"/>
            <person name="Steindorff A."/>
            <person name="Hensen N."/>
            <person name="Bonometti L."/>
            <person name="Westerberg I."/>
            <person name="Brannstrom I.O."/>
            <person name="Guillou S."/>
            <person name="Cros-Aarteil S."/>
            <person name="Calhoun S."/>
            <person name="Haridas S."/>
            <person name="Kuo A."/>
            <person name="Mondo S."/>
            <person name="Pangilinan J."/>
            <person name="Riley R."/>
            <person name="Labutti K."/>
            <person name="Andreopoulos B."/>
            <person name="Lipzen A."/>
            <person name="Chen C."/>
            <person name="Yanf M."/>
            <person name="Daum C."/>
            <person name="Ng V."/>
            <person name="Clum A."/>
            <person name="Ohm R."/>
            <person name="Martin F."/>
            <person name="Silar P."/>
            <person name="Natvig D."/>
            <person name="Lalanne C."/>
            <person name="Gautier V."/>
            <person name="Ament-Velasquez S.L."/>
            <person name="Kruys A."/>
            <person name="Hutchinson M.I."/>
            <person name="Powell A.J."/>
            <person name="Barry K."/>
            <person name="Miller A.N."/>
            <person name="Grigoriev I.V."/>
            <person name="Debuchy R."/>
            <person name="Gladieux P."/>
            <person name="Thoren M.H."/>
            <person name="Johannesson H."/>
        </authorList>
    </citation>
    <scope>NUCLEOTIDE SEQUENCE</scope>
    <source>
        <strain evidence="6">PSN243</strain>
    </source>
</reference>
<dbReference type="SUPFAM" id="SSF88723">
    <property type="entry name" value="PIN domain-like"/>
    <property type="match status" value="1"/>
</dbReference>
<dbReference type="Pfam" id="PF00867">
    <property type="entry name" value="XPG_I"/>
    <property type="match status" value="1"/>
</dbReference>
<dbReference type="InterPro" id="IPR006084">
    <property type="entry name" value="XPG/Rad2"/>
</dbReference>
<keyword evidence="4" id="KW-0732">Signal</keyword>
<dbReference type="Pfam" id="PF02178">
    <property type="entry name" value="AT_hook"/>
    <property type="match status" value="2"/>
</dbReference>
<evidence type="ECO:0000256" key="2">
    <source>
        <dbReference type="ARBA" id="ARBA00023242"/>
    </source>
</evidence>
<dbReference type="GO" id="GO:0005634">
    <property type="term" value="C:nucleus"/>
    <property type="evidence" value="ECO:0007669"/>
    <property type="project" value="UniProtKB-SubCell"/>
</dbReference>
<accession>A0AAV9H094</accession>
<dbReference type="GO" id="GO:0006355">
    <property type="term" value="P:regulation of DNA-templated transcription"/>
    <property type="evidence" value="ECO:0007669"/>
    <property type="project" value="InterPro"/>
</dbReference>
<dbReference type="Pfam" id="PF18380">
    <property type="entry name" value="GEN1_C"/>
    <property type="match status" value="1"/>
</dbReference>
<evidence type="ECO:0000313" key="7">
    <source>
        <dbReference type="Proteomes" id="UP001321760"/>
    </source>
</evidence>
<reference evidence="6" key="1">
    <citation type="journal article" date="2023" name="Mol. Phylogenet. Evol.">
        <title>Genome-scale phylogeny and comparative genomics of the fungal order Sordariales.</title>
        <authorList>
            <person name="Hensen N."/>
            <person name="Bonometti L."/>
            <person name="Westerberg I."/>
            <person name="Brannstrom I.O."/>
            <person name="Guillou S."/>
            <person name="Cros-Aarteil S."/>
            <person name="Calhoun S."/>
            <person name="Haridas S."/>
            <person name="Kuo A."/>
            <person name="Mondo S."/>
            <person name="Pangilinan J."/>
            <person name="Riley R."/>
            <person name="LaButti K."/>
            <person name="Andreopoulos B."/>
            <person name="Lipzen A."/>
            <person name="Chen C."/>
            <person name="Yan M."/>
            <person name="Daum C."/>
            <person name="Ng V."/>
            <person name="Clum A."/>
            <person name="Steindorff A."/>
            <person name="Ohm R.A."/>
            <person name="Martin F."/>
            <person name="Silar P."/>
            <person name="Natvig D.O."/>
            <person name="Lalanne C."/>
            <person name="Gautier V."/>
            <person name="Ament-Velasquez S.L."/>
            <person name="Kruys A."/>
            <person name="Hutchinson M.I."/>
            <person name="Powell A.J."/>
            <person name="Barry K."/>
            <person name="Miller A.N."/>
            <person name="Grigoriev I.V."/>
            <person name="Debuchy R."/>
            <person name="Gladieux P."/>
            <person name="Hiltunen Thoren M."/>
            <person name="Johannesson H."/>
        </authorList>
    </citation>
    <scope>NUCLEOTIDE SEQUENCE</scope>
    <source>
        <strain evidence="6">PSN243</strain>
    </source>
</reference>
<feature type="signal peptide" evidence="4">
    <location>
        <begin position="1"/>
        <end position="22"/>
    </location>
</feature>
<feature type="region of interest" description="Disordered" evidence="3">
    <location>
        <begin position="408"/>
        <end position="525"/>
    </location>
</feature>
<keyword evidence="2" id="KW-0539">Nucleus</keyword>
<dbReference type="Proteomes" id="UP001321760">
    <property type="component" value="Unassembled WGS sequence"/>
</dbReference>
<evidence type="ECO:0000256" key="4">
    <source>
        <dbReference type="SAM" id="SignalP"/>
    </source>
</evidence>
<dbReference type="GO" id="GO:0017108">
    <property type="term" value="F:5'-flap endonuclease activity"/>
    <property type="evidence" value="ECO:0007669"/>
    <property type="project" value="TreeGrafter"/>
</dbReference>
<dbReference type="InterPro" id="IPR041177">
    <property type="entry name" value="GEN1_C"/>
</dbReference>
<name>A0AAV9H094_9PEZI</name>
<dbReference type="InterPro" id="IPR017956">
    <property type="entry name" value="AT_hook_DNA-bd_motif"/>
</dbReference>
<comment type="subcellular location">
    <subcellularLocation>
        <location evidence="1">Nucleus</location>
    </subcellularLocation>
</comment>
<gene>
    <name evidence="6" type="ORF">QBC34DRAFT_154950</name>
</gene>
<dbReference type="AlphaFoldDB" id="A0AAV9H094"/>
<dbReference type="GO" id="GO:0006281">
    <property type="term" value="P:DNA repair"/>
    <property type="evidence" value="ECO:0007669"/>
    <property type="project" value="UniProtKB-ARBA"/>
</dbReference>
<protein>
    <submittedName>
        <fullName evidence="6">PIN domain-like protein</fullName>
    </submittedName>
</protein>
<proteinExistence type="predicted"/>
<dbReference type="PROSITE" id="PS00354">
    <property type="entry name" value="HMGI_Y"/>
    <property type="match status" value="1"/>
</dbReference>
<evidence type="ECO:0000259" key="5">
    <source>
        <dbReference type="SMART" id="SM00484"/>
    </source>
</evidence>
<feature type="chain" id="PRO_5043350634" evidence="4">
    <location>
        <begin position="23"/>
        <end position="552"/>
    </location>
</feature>
<dbReference type="InterPro" id="IPR006086">
    <property type="entry name" value="XPG-I_dom"/>
</dbReference>
<feature type="domain" description="XPG-I" evidence="5">
    <location>
        <begin position="98"/>
        <end position="165"/>
    </location>
</feature>